<dbReference type="EMBL" id="JAZGQO010000007">
    <property type="protein sequence ID" value="KAK6180959.1"/>
    <property type="molecule type" value="Genomic_DNA"/>
</dbReference>
<evidence type="ECO:0000313" key="4">
    <source>
        <dbReference type="Proteomes" id="UP001347796"/>
    </source>
</evidence>
<organism evidence="2 4">
    <name type="scientific">Patella caerulea</name>
    <name type="common">Rayed Mediterranean limpet</name>
    <dbReference type="NCBI Taxonomy" id="87958"/>
    <lineage>
        <taxon>Eukaryota</taxon>
        <taxon>Metazoa</taxon>
        <taxon>Spiralia</taxon>
        <taxon>Lophotrochozoa</taxon>
        <taxon>Mollusca</taxon>
        <taxon>Gastropoda</taxon>
        <taxon>Patellogastropoda</taxon>
        <taxon>Patelloidea</taxon>
        <taxon>Patellidae</taxon>
        <taxon>Patella</taxon>
    </lineage>
</organism>
<proteinExistence type="predicted"/>
<comment type="caution">
    <text evidence="2">The sequence shown here is derived from an EMBL/GenBank/DDBJ whole genome shotgun (WGS) entry which is preliminary data.</text>
</comment>
<gene>
    <name evidence="3" type="ORF">SNE40_008918</name>
    <name evidence="2" type="ORF">SNE40_013342</name>
</gene>
<dbReference type="Proteomes" id="UP001347796">
    <property type="component" value="Unassembled WGS sequence"/>
</dbReference>
<dbReference type="InterPro" id="IPR004244">
    <property type="entry name" value="Transposase_22"/>
</dbReference>
<dbReference type="EMBL" id="JAZGQO010000009">
    <property type="protein sequence ID" value="KAK6178587.1"/>
    <property type="molecule type" value="Genomic_DNA"/>
</dbReference>
<evidence type="ECO:0000313" key="2">
    <source>
        <dbReference type="EMBL" id="KAK6178587.1"/>
    </source>
</evidence>
<keyword evidence="1" id="KW-0175">Coiled coil</keyword>
<feature type="coiled-coil region" evidence="1">
    <location>
        <begin position="80"/>
        <end position="137"/>
    </location>
</feature>
<reference evidence="2 4" key="1">
    <citation type="submission" date="2024-01" db="EMBL/GenBank/DDBJ databases">
        <title>The genome of the rayed Mediterranean limpet Patella caerulea (Linnaeus, 1758).</title>
        <authorList>
            <person name="Anh-Thu Weber A."/>
            <person name="Halstead-Nussloch G."/>
        </authorList>
    </citation>
    <scope>NUCLEOTIDE SEQUENCE [LARGE SCALE GENOMIC DNA]</scope>
    <source>
        <strain evidence="2">AATW-2023a</strain>
        <tissue evidence="2">Whole specimen</tissue>
    </source>
</reference>
<keyword evidence="4" id="KW-1185">Reference proteome</keyword>
<dbReference type="Gene3D" id="3.30.70.1820">
    <property type="entry name" value="L1 transposable element, RRM domain"/>
    <property type="match status" value="1"/>
</dbReference>
<dbReference type="PANTHER" id="PTHR11505">
    <property type="entry name" value="L1 TRANSPOSABLE ELEMENT-RELATED"/>
    <property type="match status" value="1"/>
</dbReference>
<sequence>MGLDIAVWRMHIGMYRHRVFNRKSHIKSLRISSLTISVFLIISTCLVLSGDVETNPGPSNTRQGQISKSGDIIFPEKEATNDLIAIIQSLKKDIADLRSEVKDLNIKEEVQAIKEDIKDIKSESVNFNLRLDNQENRIRQHNLIFYGLKEKDNFETKSDCEQLIKEVLINDLKLDDHNSVTKFERIYRLGVKKNSLKRPRPVLVVFTSLSDRDSVLRTAKRELIDSQIAISEDFTERVRRIRKALIPFLIEAKTKDKKRARLNFDKLIIESKAYTIDLDTNQLIRISNDE</sequence>
<dbReference type="AlphaFoldDB" id="A0AAN8PHC3"/>
<accession>A0AAN8PHC3</accession>
<evidence type="ECO:0000256" key="1">
    <source>
        <dbReference type="SAM" id="Coils"/>
    </source>
</evidence>
<protein>
    <submittedName>
        <fullName evidence="2">Uncharacterized protein</fullName>
    </submittedName>
</protein>
<name>A0AAN8PHC3_PATCE</name>
<dbReference type="Gene3D" id="1.20.5.190">
    <property type="match status" value="1"/>
</dbReference>
<evidence type="ECO:0000313" key="3">
    <source>
        <dbReference type="EMBL" id="KAK6180959.1"/>
    </source>
</evidence>